<feature type="region of interest" description="Disordered" evidence="3">
    <location>
        <begin position="1505"/>
        <end position="1524"/>
    </location>
</feature>
<dbReference type="PANTHER" id="PTHR13020:SF25">
    <property type="entry name" value="PROTEIN GAWKY"/>
    <property type="match status" value="1"/>
</dbReference>
<dbReference type="InterPro" id="IPR035979">
    <property type="entry name" value="RBD_domain_sf"/>
</dbReference>
<dbReference type="InterPro" id="IPR009060">
    <property type="entry name" value="UBA-like_sf"/>
</dbReference>
<feature type="compositionally biased region" description="Polar residues" evidence="3">
    <location>
        <begin position="1656"/>
        <end position="1684"/>
    </location>
</feature>
<feature type="region of interest" description="Disordered" evidence="3">
    <location>
        <begin position="1842"/>
        <end position="1899"/>
    </location>
</feature>
<dbReference type="GO" id="GO:0060213">
    <property type="term" value="P:positive regulation of nuclear-transcribed mRNA poly(A) tail shortening"/>
    <property type="evidence" value="ECO:0007669"/>
    <property type="project" value="TreeGrafter"/>
</dbReference>
<dbReference type="PANTHER" id="PTHR13020">
    <property type="entry name" value="TRINUCLEOTIDE REPEAT-CONTAINING GENE 6"/>
    <property type="match status" value="1"/>
</dbReference>
<keyword evidence="6" id="KW-1185">Reference proteome</keyword>
<feature type="region of interest" description="Disordered" evidence="3">
    <location>
        <begin position="679"/>
        <end position="793"/>
    </location>
</feature>
<organism evidence="5 6">
    <name type="scientific">Chironomus riparius</name>
    <dbReference type="NCBI Taxonomy" id="315576"/>
    <lineage>
        <taxon>Eukaryota</taxon>
        <taxon>Metazoa</taxon>
        <taxon>Ecdysozoa</taxon>
        <taxon>Arthropoda</taxon>
        <taxon>Hexapoda</taxon>
        <taxon>Insecta</taxon>
        <taxon>Pterygota</taxon>
        <taxon>Neoptera</taxon>
        <taxon>Endopterygota</taxon>
        <taxon>Diptera</taxon>
        <taxon>Nematocera</taxon>
        <taxon>Chironomoidea</taxon>
        <taxon>Chironomidae</taxon>
        <taxon>Chironominae</taxon>
        <taxon>Chironomus</taxon>
    </lineage>
</organism>
<feature type="compositionally biased region" description="Polar residues" evidence="3">
    <location>
        <begin position="909"/>
        <end position="939"/>
    </location>
</feature>
<feature type="region of interest" description="Disordered" evidence="3">
    <location>
        <begin position="1046"/>
        <end position="1224"/>
    </location>
</feature>
<reference evidence="5" key="2">
    <citation type="submission" date="2022-10" db="EMBL/GenBank/DDBJ databases">
        <authorList>
            <consortium name="ENA_rothamsted_submissions"/>
            <consortium name="culmorum"/>
            <person name="King R."/>
        </authorList>
    </citation>
    <scope>NUCLEOTIDE SEQUENCE</scope>
</reference>
<dbReference type="InterPro" id="IPR033503">
    <property type="entry name" value="GW182_RRM"/>
</dbReference>
<accession>A0A9N9RY45</accession>
<sequence length="1899" mass="207885">MATLIIIATKINEITRMKLMKQYSIGAFPNMTMFNQISDLDVRQHHINVDYKTFGCMNQEINNQTQMLNNFSKYFDVLLINEMNQQNNNDDTFRNNNTNNNNDNNIDDANNSMMMEKFNVLMFVDEKILLMMDINNDNDEDFTAYDIVAIDDLNADEELKSKILKIITVLSQQPTLVNMNIPLLKFGRILATAGWCDIDIDGAVAIDSVLNDKDNKINYDNIYLMKQTMMAILHIVLNDNDKRIIQNSNNKKLTNNCKIEINTENINFSYYCDEYYEIIFNVSVFLSQKFDIMQIINKNIMNSSIMRMFMMEINKLQSHIKSFIVTDEKDDDNDDDDDDYNDGKIMKIIIIKIRLSNEKSSISSQSNTNKSEYAFEKTLNNDKKFYVANDKEIFSLKSMTMMESTSKLFLSSNFFSFFMQLLYPMMIKNKSFIQSYIRNYFYDDKDDAGYIKMISNVEMQLNCQKSLQSYKESDQQSGIVSNISCNNIKLVNDDDDDDDDGANDKHIEPVKVMTEVAAAEENNAAIHMPDADYDRMNISELLFSHINDKNETLIDNTVNITCDFNYLNYNIISNTDNDKHNNNYKINDQIRKDNDETRFKDTTNYNNKYEKNTMTMMRKSANEITTEKKTNGNATTSKYQAMTQIDMLIECQQREKSLIKQYKAMSGRRMRLCGGAGDSLSGASGWGSPPSNTTTSSNPNAAQWGASAQQPPQQSWNQAAQQAGGGVGQSSAQQPSQQVPQQQNPPVGQPPQASAQKPLTPSGGWNQPPIPNQVGVGQPLQVPPSGNGAGIVGGGTSAVAAKNQLEQLNSMREALFSQDGWGCQNVNQDTNWDVPGSPEPGPRGDQAATAGGATQWKSHTVNNGTELWEANLRNGGQPPPQPVQKTPWNHTPTTNIGGTWGEEDDDNTENNSVWNASQNNQPAPSWNQNQNTSATNSGTMWPAAQGVGSGGVNVNVPKKDDWSTNAVGGGGSSNWDPRGPTAASNQMDIRNIDPRTPGTLDMRMMDARDQMQGNLRGVTGRLNGATSEMWQQGGMPGMPGINKTVGPNAGATNSGNNPQWPGMQGPKDLEINKPSGWDSSPPASRRPLGAGNFDDGTSLWGQSRVPGGGNGGGIQDPMARNNFGRNPIGNTAAPPTGIPPNRLPNAGMKPGEANTWGSLHPGAGNRNTWDDPHTPNWDDKPAHLGAGGIGTPWNEGPNAGPLWNKNKPSWPDSSDINSDWPQANKLSNTSSEIIRSSKQFRILAESGFKKDDAELALRTTNMNVEEAMELLQQQQRNANIEPWHHNAAPGTFDHSPFPGNRYPGPKMPFPPNNNPQMPNTNTGPGANIGLNNLPMQFNKHLPHQGGAPTAFSQQAVSASQSGQPSAHHLRNLVQQIQKAVQAGYLNHQILNQPLAPQTLQLLNSLLNAIQQLQMTQQSIQRNGGVNSIQLQMTIQKQKQQISTLQSQIAQQQALYIKSQAGGGGNGGGIGSGNDFLRQNSSGNMGMGVGNHNDPIASLETNLSNLGLKQDPTPYTSNNTSQQSRLNQWIKDNKSTDPDFSRAPGTTSSKQSLPPTTPTSISSIGLHNEPSTWSSGRNDGGWPDSSIDSENKDWPSSNQSPAFTDLVPEFQPGKPWKGTQKNIEDDPSITPGSVARNPLSIGATKDSELFASNTAKTSPNEILSSSTWSFNPSTTTQQNFNSTMSKLGGAEPKTNSWSDSTSDLWAAPTLGKTSGPPPGLGAGNAKNGSSTAVTSEPNDWMGGWNASNPSNSSNGQWNGYSTWLLLKNLTAQIDGSTLRTLCVQHGPLQHFHLYLNHGIALCKYNTREEASKAQQALNNCVLSNTTICAESPSESEVQNILSHLGVPSNNGNGNGGGSTAVGANQNSSTWRPNSQQGRTGSDTTSTWGSDWPPSNSAINW</sequence>
<protein>
    <recommendedName>
        <fullName evidence="4">UBA domain-containing protein</fullName>
    </recommendedName>
</protein>
<feature type="compositionally biased region" description="Polar residues" evidence="3">
    <location>
        <begin position="1211"/>
        <end position="1224"/>
    </location>
</feature>
<dbReference type="InterPro" id="IPR012677">
    <property type="entry name" value="Nucleotide-bd_a/b_plait_sf"/>
</dbReference>
<evidence type="ECO:0000256" key="3">
    <source>
        <dbReference type="SAM" id="MobiDB-lite"/>
    </source>
</evidence>
<dbReference type="GO" id="GO:0035278">
    <property type="term" value="P:miRNA-mediated gene silencing by inhibition of translation"/>
    <property type="evidence" value="ECO:0007669"/>
    <property type="project" value="InterPro"/>
</dbReference>
<dbReference type="Proteomes" id="UP001153620">
    <property type="component" value="Chromosome 2"/>
</dbReference>
<feature type="compositionally biased region" description="Polar residues" evidence="3">
    <location>
        <begin position="1860"/>
        <end position="1877"/>
    </location>
</feature>
<feature type="region of interest" description="Disordered" evidence="3">
    <location>
        <begin position="1656"/>
        <end position="1733"/>
    </location>
</feature>
<dbReference type="InterPro" id="IPR052068">
    <property type="entry name" value="GW182_domain"/>
</dbReference>
<feature type="coiled-coil region" evidence="2">
    <location>
        <begin position="1402"/>
        <end position="1454"/>
    </location>
</feature>
<keyword evidence="1" id="KW-0694">RNA-binding</keyword>
<gene>
    <name evidence="5" type="ORF">CHIRRI_LOCUS8414</name>
</gene>
<dbReference type="Gene3D" id="3.30.70.330">
    <property type="match status" value="1"/>
</dbReference>
<evidence type="ECO:0000256" key="1">
    <source>
        <dbReference type="ARBA" id="ARBA00022884"/>
    </source>
</evidence>
<feature type="region of interest" description="Disordered" evidence="3">
    <location>
        <begin position="1531"/>
        <end position="1638"/>
    </location>
</feature>
<feature type="compositionally biased region" description="Low complexity" evidence="3">
    <location>
        <begin position="679"/>
        <end position="722"/>
    </location>
</feature>
<feature type="region of interest" description="Disordered" evidence="3">
    <location>
        <begin position="834"/>
        <end position="853"/>
    </location>
</feature>
<dbReference type="CDD" id="cd12435">
    <property type="entry name" value="RRM_GW182_like"/>
    <property type="match status" value="1"/>
</dbReference>
<dbReference type="InterPro" id="IPR015940">
    <property type="entry name" value="UBA"/>
</dbReference>
<dbReference type="Gene3D" id="1.10.8.10">
    <property type="entry name" value="DNA helicase RuvA subunit, C-terminal domain"/>
    <property type="match status" value="1"/>
</dbReference>
<feature type="compositionally biased region" description="Polar residues" evidence="3">
    <location>
        <begin position="754"/>
        <end position="765"/>
    </location>
</feature>
<dbReference type="Pfam" id="PF00076">
    <property type="entry name" value="RRM_1"/>
    <property type="match status" value="1"/>
</dbReference>
<feature type="compositionally biased region" description="Basic and acidic residues" evidence="3">
    <location>
        <begin position="1168"/>
        <end position="1182"/>
    </location>
</feature>
<dbReference type="InterPro" id="IPR026805">
    <property type="entry name" value="GW182_M_dom"/>
</dbReference>
<feature type="region of interest" description="Disordered" evidence="3">
    <location>
        <begin position="1465"/>
        <end position="1497"/>
    </location>
</feature>
<feature type="region of interest" description="Disordered" evidence="3">
    <location>
        <begin position="873"/>
        <end position="992"/>
    </location>
</feature>
<proteinExistence type="predicted"/>
<evidence type="ECO:0000313" key="6">
    <source>
        <dbReference type="Proteomes" id="UP001153620"/>
    </source>
</evidence>
<dbReference type="Pfam" id="PF12938">
    <property type="entry name" value="M_domain"/>
    <property type="match status" value="1"/>
</dbReference>
<feature type="compositionally biased region" description="Polar residues" evidence="3">
    <location>
        <begin position="1543"/>
        <end position="1552"/>
    </location>
</feature>
<feature type="region of interest" description="Disordered" evidence="3">
    <location>
        <begin position="1341"/>
        <end position="1367"/>
    </location>
</feature>
<dbReference type="EMBL" id="OU895878">
    <property type="protein sequence ID" value="CAG9805543.1"/>
    <property type="molecule type" value="Genomic_DNA"/>
</dbReference>
<reference evidence="5" key="1">
    <citation type="submission" date="2022-01" db="EMBL/GenBank/DDBJ databases">
        <authorList>
            <person name="King R."/>
        </authorList>
    </citation>
    <scope>NUCLEOTIDE SEQUENCE</scope>
</reference>
<feature type="compositionally biased region" description="Low complexity" evidence="3">
    <location>
        <begin position="1350"/>
        <end position="1366"/>
    </location>
</feature>
<dbReference type="GO" id="GO:0005654">
    <property type="term" value="C:nucleoplasm"/>
    <property type="evidence" value="ECO:0007669"/>
    <property type="project" value="TreeGrafter"/>
</dbReference>
<dbReference type="GO" id="GO:0003723">
    <property type="term" value="F:RNA binding"/>
    <property type="evidence" value="ECO:0007669"/>
    <property type="project" value="UniProtKB-KW"/>
</dbReference>
<feature type="compositionally biased region" description="Polar residues" evidence="3">
    <location>
        <begin position="883"/>
        <end position="897"/>
    </location>
</feature>
<feature type="domain" description="UBA" evidence="4">
    <location>
        <begin position="1234"/>
        <end position="1274"/>
    </location>
</feature>
<dbReference type="InterPro" id="IPR000504">
    <property type="entry name" value="RRM_dom"/>
</dbReference>
<keyword evidence="2" id="KW-0175">Coiled coil</keyword>
<evidence type="ECO:0000313" key="5">
    <source>
        <dbReference type="EMBL" id="CAG9805543.1"/>
    </source>
</evidence>
<dbReference type="SUPFAM" id="SSF54928">
    <property type="entry name" value="RNA-binding domain, RBD"/>
    <property type="match status" value="1"/>
</dbReference>
<dbReference type="GO" id="GO:0000932">
    <property type="term" value="C:P-body"/>
    <property type="evidence" value="ECO:0007669"/>
    <property type="project" value="TreeGrafter"/>
</dbReference>
<dbReference type="OrthoDB" id="5919166at2759"/>
<evidence type="ECO:0000259" key="4">
    <source>
        <dbReference type="PROSITE" id="PS50030"/>
    </source>
</evidence>
<name>A0A9N9RY45_9DIPT</name>
<feature type="compositionally biased region" description="Low complexity" evidence="3">
    <location>
        <begin position="1878"/>
        <end position="1890"/>
    </location>
</feature>
<evidence type="ECO:0000256" key="2">
    <source>
        <dbReference type="SAM" id="Coils"/>
    </source>
</evidence>
<feature type="compositionally biased region" description="Polar residues" evidence="3">
    <location>
        <begin position="1692"/>
        <end position="1702"/>
    </location>
</feature>
<feature type="compositionally biased region" description="Low complexity" evidence="3">
    <location>
        <begin position="729"/>
        <end position="753"/>
    </location>
</feature>
<feature type="compositionally biased region" description="Polar residues" evidence="3">
    <location>
        <begin position="1050"/>
        <end position="1059"/>
    </location>
</feature>
<dbReference type="SUPFAM" id="SSF46934">
    <property type="entry name" value="UBA-like"/>
    <property type="match status" value="1"/>
</dbReference>
<dbReference type="PROSITE" id="PS50030">
    <property type="entry name" value="UBA"/>
    <property type="match status" value="1"/>
</dbReference>